<dbReference type="Gene3D" id="3.30.70.270">
    <property type="match status" value="1"/>
</dbReference>
<comment type="function">
    <text evidence="3">Poorly processive, error-prone DNA polymerase involved in untargeted mutagenesis. Copies undamaged DNA at stalled replication forks, which arise in vivo from mismatched or misaligned primer ends. These misaligned primers can be extended by PolIV. Exhibits no 3'-5' exonuclease (proofreading) activity. May be involved in translesional synthesis, in conjunction with the beta clamp from PolIII.</text>
</comment>
<name>A0A4Q7J8Z3_9PSEU</name>
<keyword evidence="7" id="KW-1185">Reference proteome</keyword>
<dbReference type="Pfam" id="PF00817">
    <property type="entry name" value="IMS"/>
    <property type="match status" value="1"/>
</dbReference>
<dbReference type="InterPro" id="IPR001126">
    <property type="entry name" value="UmuC"/>
</dbReference>
<dbReference type="Proteomes" id="UP000292003">
    <property type="component" value="Unassembled WGS sequence"/>
</dbReference>
<keyword evidence="2" id="KW-0227">DNA damage</keyword>
<evidence type="ECO:0000256" key="2">
    <source>
        <dbReference type="ARBA" id="ARBA00022763"/>
    </source>
</evidence>
<reference evidence="6 7" key="1">
    <citation type="submission" date="2019-02" db="EMBL/GenBank/DDBJ databases">
        <title>Draft genome sequence of Amycolatopsis sp. 8-3EHSu isolated from roots of Suaeda maritima.</title>
        <authorList>
            <person name="Duangmal K."/>
            <person name="Chantavorakit T."/>
        </authorList>
    </citation>
    <scope>NUCLEOTIDE SEQUENCE [LARGE SCALE GENOMIC DNA]</scope>
    <source>
        <strain evidence="6 7">8-3EHSu</strain>
    </source>
</reference>
<evidence type="ECO:0000256" key="1">
    <source>
        <dbReference type="ARBA" id="ARBA00010945"/>
    </source>
</evidence>
<organism evidence="6 7">
    <name type="scientific">Amycolatopsis suaedae</name>
    <dbReference type="NCBI Taxonomy" id="2510978"/>
    <lineage>
        <taxon>Bacteria</taxon>
        <taxon>Bacillati</taxon>
        <taxon>Actinomycetota</taxon>
        <taxon>Actinomycetes</taxon>
        <taxon>Pseudonocardiales</taxon>
        <taxon>Pseudonocardiaceae</taxon>
        <taxon>Amycolatopsis</taxon>
    </lineage>
</organism>
<evidence type="ECO:0000256" key="3">
    <source>
        <dbReference type="ARBA" id="ARBA00025589"/>
    </source>
</evidence>
<dbReference type="PANTHER" id="PTHR35369:SF2">
    <property type="entry name" value="BLR3025 PROTEIN"/>
    <property type="match status" value="1"/>
</dbReference>
<dbReference type="PROSITE" id="PS50173">
    <property type="entry name" value="UMUC"/>
    <property type="match status" value="1"/>
</dbReference>
<dbReference type="GO" id="GO:0006281">
    <property type="term" value="P:DNA repair"/>
    <property type="evidence" value="ECO:0007669"/>
    <property type="project" value="InterPro"/>
</dbReference>
<dbReference type="PANTHER" id="PTHR35369">
    <property type="entry name" value="BLR3025 PROTEIN-RELATED"/>
    <property type="match status" value="1"/>
</dbReference>
<dbReference type="OrthoDB" id="5244088at2"/>
<dbReference type="InterPro" id="IPR050356">
    <property type="entry name" value="SulA_CellDiv_inhibitor"/>
</dbReference>
<dbReference type="CDD" id="cd03468">
    <property type="entry name" value="PolY_like"/>
    <property type="match status" value="1"/>
</dbReference>
<dbReference type="InterPro" id="IPR043502">
    <property type="entry name" value="DNA/RNA_pol_sf"/>
</dbReference>
<evidence type="ECO:0000313" key="6">
    <source>
        <dbReference type="EMBL" id="RZQ62853.1"/>
    </source>
</evidence>
<dbReference type="InterPro" id="IPR043128">
    <property type="entry name" value="Rev_trsase/Diguanyl_cyclase"/>
</dbReference>
<gene>
    <name evidence="6" type="ORF">EWH70_18155</name>
</gene>
<comment type="caution">
    <text evidence="6">The sequence shown here is derived from an EMBL/GenBank/DDBJ whole genome shotgun (WGS) entry which is preliminary data.</text>
</comment>
<feature type="region of interest" description="Disordered" evidence="4">
    <location>
        <begin position="227"/>
        <end position="246"/>
    </location>
</feature>
<evidence type="ECO:0000256" key="4">
    <source>
        <dbReference type="SAM" id="MobiDB-lite"/>
    </source>
</evidence>
<evidence type="ECO:0000313" key="7">
    <source>
        <dbReference type="Proteomes" id="UP000292003"/>
    </source>
</evidence>
<dbReference type="EMBL" id="SFCC01000008">
    <property type="protein sequence ID" value="RZQ62853.1"/>
    <property type="molecule type" value="Genomic_DNA"/>
</dbReference>
<dbReference type="SUPFAM" id="SSF56672">
    <property type="entry name" value="DNA/RNA polymerases"/>
    <property type="match status" value="1"/>
</dbReference>
<accession>A0A4Q7J8Z3</accession>
<feature type="region of interest" description="Disordered" evidence="4">
    <location>
        <begin position="411"/>
        <end position="434"/>
    </location>
</feature>
<evidence type="ECO:0000259" key="5">
    <source>
        <dbReference type="PROSITE" id="PS50173"/>
    </source>
</evidence>
<dbReference type="AlphaFoldDB" id="A0A4Q7J8Z3"/>
<sequence>MNVVEPVRTLVLWCPDWPVVAACAADQVPAHRPAAVFAANRVVATSAVARASGVRRGQRRREAQSRCPELVVLPADPDRDARFFERVAAAVEELVVGVEVVRPGVVAVPVSGAAGYFGGEEPLIEMLVDHVSGVAGVECQVGVADGVFAAVLAAHRAVRVPPGATAAFLAPLDVRELDQPGADRGELVDLLRRLGIRTLGAFAELTERDVASRFSADGLRAHRLARGRFDRPPHRRRPPPELSLRTEFDPPLERVDAAAFAARSLAGRFHAGLAEHGLACTRLGIYAGTERGEEFARVWRCAEPLDAQGVENRVRWQFEGWLRAAEPGARPTGGVTWLRLVPDETVEGRHLQTGLWHGAGATADEERDGRAARAMVHVQGLLGPERVVTARLDGGRGPAERVRLVPWGERHQADTPANPLDRTDPAWPGRLPAPSPATVYRRPVPVGLRGESGAEVVLLGRRELSEPPRAVVLSGQPRAVRRWAGPWPDKLVRSTWQPDRVWMQLVLEGSGDEPEVALLMAADLRTEAPQCPQCPQWTIEGMYD</sequence>
<feature type="domain" description="UmuC" evidence="5">
    <location>
        <begin position="31"/>
        <end position="157"/>
    </location>
</feature>
<comment type="similarity">
    <text evidence="1">Belongs to the DNA polymerase type-Y family.</text>
</comment>
<dbReference type="Gene3D" id="3.40.1170.60">
    <property type="match status" value="1"/>
</dbReference>
<proteinExistence type="inferred from homology"/>
<protein>
    <submittedName>
        <fullName evidence="6">DNA polymerase Y family protein</fullName>
    </submittedName>
</protein>